<evidence type="ECO:0000256" key="3">
    <source>
        <dbReference type="ARBA" id="ARBA00022676"/>
    </source>
</evidence>
<dbReference type="GO" id="GO:0016758">
    <property type="term" value="F:hexosyltransferase activity"/>
    <property type="evidence" value="ECO:0007669"/>
    <property type="project" value="InterPro"/>
</dbReference>
<organism evidence="12 13">
    <name type="scientific">Artemia franciscana</name>
    <name type="common">Brine shrimp</name>
    <name type="synonym">Artemia sanfranciscana</name>
    <dbReference type="NCBI Taxonomy" id="6661"/>
    <lineage>
        <taxon>Eukaryota</taxon>
        <taxon>Metazoa</taxon>
        <taxon>Ecdysozoa</taxon>
        <taxon>Arthropoda</taxon>
        <taxon>Crustacea</taxon>
        <taxon>Branchiopoda</taxon>
        <taxon>Anostraca</taxon>
        <taxon>Artemiidae</taxon>
        <taxon>Artemia</taxon>
    </lineage>
</organism>
<keyword evidence="13" id="KW-1185">Reference proteome</keyword>
<comment type="similarity">
    <text evidence="2 11">Belongs to the glycosyltransferase 31 family.</text>
</comment>
<dbReference type="GO" id="GO:0006493">
    <property type="term" value="P:protein O-linked glycosylation"/>
    <property type="evidence" value="ECO:0007669"/>
    <property type="project" value="TreeGrafter"/>
</dbReference>
<dbReference type="PANTHER" id="PTHR11214:SF379">
    <property type="entry name" value="HEXOSYLTRANSFERASE-RELATED"/>
    <property type="match status" value="1"/>
</dbReference>
<keyword evidence="10" id="KW-0325">Glycoprotein</keyword>
<proteinExistence type="inferred from homology"/>
<accession>A0AA88I1G6</accession>
<dbReference type="FunFam" id="3.90.550.50:FF:000001">
    <property type="entry name" value="Hexosyltransferase"/>
    <property type="match status" value="1"/>
</dbReference>
<evidence type="ECO:0000256" key="11">
    <source>
        <dbReference type="RuleBase" id="RU363063"/>
    </source>
</evidence>
<evidence type="ECO:0000313" key="12">
    <source>
        <dbReference type="EMBL" id="KAK2718359.1"/>
    </source>
</evidence>
<comment type="caution">
    <text evidence="12">The sequence shown here is derived from an EMBL/GenBank/DDBJ whole genome shotgun (WGS) entry which is preliminary data.</text>
</comment>
<gene>
    <name evidence="12" type="ORF">QYM36_005613</name>
</gene>
<dbReference type="Pfam" id="PF01762">
    <property type="entry name" value="Galactosyl_T"/>
    <property type="match status" value="1"/>
</dbReference>
<keyword evidence="3 11" id="KW-0328">Glycosyltransferase</keyword>
<feature type="transmembrane region" description="Helical" evidence="11">
    <location>
        <begin position="12"/>
        <end position="34"/>
    </location>
</feature>
<evidence type="ECO:0000256" key="8">
    <source>
        <dbReference type="ARBA" id="ARBA00023034"/>
    </source>
</evidence>
<keyword evidence="6 11" id="KW-0735">Signal-anchor</keyword>
<evidence type="ECO:0000256" key="6">
    <source>
        <dbReference type="ARBA" id="ARBA00022968"/>
    </source>
</evidence>
<keyword evidence="7 11" id="KW-1133">Transmembrane helix</keyword>
<dbReference type="AlphaFoldDB" id="A0AA88I1G6"/>
<evidence type="ECO:0000256" key="7">
    <source>
        <dbReference type="ARBA" id="ARBA00022989"/>
    </source>
</evidence>
<dbReference type="EC" id="2.4.1.-" evidence="11"/>
<name>A0AA88I1G6_ARTSF</name>
<dbReference type="EMBL" id="JAVRJZ010000009">
    <property type="protein sequence ID" value="KAK2718359.1"/>
    <property type="molecule type" value="Genomic_DNA"/>
</dbReference>
<dbReference type="Proteomes" id="UP001187531">
    <property type="component" value="Unassembled WGS sequence"/>
</dbReference>
<dbReference type="InterPro" id="IPR002659">
    <property type="entry name" value="Glyco_trans_31"/>
</dbReference>
<evidence type="ECO:0000256" key="9">
    <source>
        <dbReference type="ARBA" id="ARBA00023136"/>
    </source>
</evidence>
<dbReference type="Gene3D" id="3.90.550.50">
    <property type="match status" value="1"/>
</dbReference>
<protein>
    <recommendedName>
        <fullName evidence="11">Hexosyltransferase</fullName>
        <ecNumber evidence="11">2.4.1.-</ecNumber>
    </recommendedName>
</protein>
<evidence type="ECO:0000256" key="2">
    <source>
        <dbReference type="ARBA" id="ARBA00008661"/>
    </source>
</evidence>
<keyword evidence="5 11" id="KW-0812">Transmembrane</keyword>
<dbReference type="PANTHER" id="PTHR11214">
    <property type="entry name" value="BETA-1,3-N-ACETYLGLUCOSAMINYLTRANSFERASE"/>
    <property type="match status" value="1"/>
</dbReference>
<evidence type="ECO:0000256" key="10">
    <source>
        <dbReference type="ARBA" id="ARBA00023180"/>
    </source>
</evidence>
<dbReference type="GO" id="GO:0000139">
    <property type="term" value="C:Golgi membrane"/>
    <property type="evidence" value="ECO:0007669"/>
    <property type="project" value="UniProtKB-SubCell"/>
</dbReference>
<sequence>MAVRWKTGVGKVLQTGLAAGVAFTLLLLVVTINIKTPSITPRASQNVDHVASRALQEAASIDPGIPPSDLDLNSKGDESVKVVEVPPIAQGGTDEILAKIPDLKEEAKKMSVDPTKKIATEKIKVTYGAAAVSKVIVTKSVDKKSVTPVVSSEFENPPVLTSTLYVKGHTISSEICSENKGSDLRLLVLVTSAPGHRLERSAVRGTWGHIALRKDVALAFFVGQSRNYTENVLLKEESRIYDDIIQGNFMDTYNNLTLKTMSMLEWASEHCSRTKFLLKTDDDMYINFPPLLKLVSAVKRPRLIFGKLAQKWKPIRNMSSKYYIPPRLYPDAYYPDFNTGPAYVLTGDIVKELYRESLNNTFYKLEDVYITGIIAKKLRIDHMHFDQFINRRVALETCKVKKAISIHMVKTYEMYDLWKRVSDGLEDCDKPKPRKIVKTPVQVKDFLRPVKPLVHVNKMTKTFY</sequence>
<keyword evidence="8 11" id="KW-0333">Golgi apparatus</keyword>
<reference evidence="12" key="1">
    <citation type="submission" date="2023-07" db="EMBL/GenBank/DDBJ databases">
        <title>Chromosome-level genome assembly of Artemia franciscana.</title>
        <authorList>
            <person name="Jo E."/>
        </authorList>
    </citation>
    <scope>NUCLEOTIDE SEQUENCE</scope>
    <source>
        <tissue evidence="12">Whole body</tissue>
    </source>
</reference>
<evidence type="ECO:0000256" key="5">
    <source>
        <dbReference type="ARBA" id="ARBA00022692"/>
    </source>
</evidence>
<comment type="subcellular location">
    <subcellularLocation>
        <location evidence="1 11">Golgi apparatus membrane</location>
        <topology evidence="1 11">Single-pass type II membrane protein</topology>
    </subcellularLocation>
</comment>
<keyword evidence="4" id="KW-0808">Transferase</keyword>
<evidence type="ECO:0000256" key="4">
    <source>
        <dbReference type="ARBA" id="ARBA00022679"/>
    </source>
</evidence>
<keyword evidence="9 11" id="KW-0472">Membrane</keyword>
<evidence type="ECO:0000256" key="1">
    <source>
        <dbReference type="ARBA" id="ARBA00004323"/>
    </source>
</evidence>
<evidence type="ECO:0000313" key="13">
    <source>
        <dbReference type="Proteomes" id="UP001187531"/>
    </source>
</evidence>